<sequence length="782" mass="89020">MGTSILNVAGQLDSQLEHRVYYCRLPYSQYPSFGKELSSFEEDEINEDGKMETIRKSEMEFDGRCQEILSTQGVPYGSRIILPQSLMRSCIVPDITNMESSPATASTNPYYYQSKYYTFKSVTNLQPGKNVFWYHPKSGFHLGKVHFTGIDTCKFSKQERNKPSDLTVFVSFVSSNNVLCIIPLQLHIDEGIQQQNLITELNGMDIRIEMGIRKYIYPIEWVHLISFSDFAYLVELTNVADLKYEMQEAGVVEVKHSNHAKNSTDSCLSKPLNEKTSQKAPYELTRTPTPSTSKSNPQPLTKSRLSDDPQFCDSLEIESLAYVLNSLTAQTPRLHLNGEMPPACVEVDKKPVTKMKSSTQHISTSDSWDSHKLTFKKAKLNADETIPSLPEQISPPKNKTVIGQKHVNKYKNKDRERIKCTHENFQGSSKRLISKGFLEEKIDPPIHEFSANQGINYQVEEGREENFVKAPISYNHALSADRMKLITLGIQGFNNSCYADSVLFSLFAFTNVFDHCLKSPRVSEDSALSTPNKAITNILKYDVVSVLRSNGYLPSDAVQKLRQAMEIHNANFVGSFMDAEDFILTLFGEILDVPKFHVFDNNAEDYVFQIHVMFEGEKNTNASLQVLLERSLEEIDVKLCGIPFPAFIVKLPVCNGKSLFEKVQPNLTICLDQVLSVESLKTTESKTQMLLRAVICLNKEHYTSFVRTAYDKYSDWLYFDSKPTSKNHEIFHIPYLSELLENPEKAYTKSSPCYDPDGYFDFLMRNAYICIYEPINVQETIL</sequence>
<dbReference type="PANTHER" id="PTHR11830">
    <property type="entry name" value="40S RIBOSOMAL PROTEIN S3A"/>
    <property type="match status" value="1"/>
</dbReference>
<evidence type="ECO:0000313" key="5">
    <source>
        <dbReference type="Proteomes" id="UP001642540"/>
    </source>
</evidence>
<dbReference type="Proteomes" id="UP001642540">
    <property type="component" value="Unassembled WGS sequence"/>
</dbReference>
<dbReference type="InterPro" id="IPR028889">
    <property type="entry name" value="USP"/>
</dbReference>
<dbReference type="InterPro" id="IPR038765">
    <property type="entry name" value="Papain-like_cys_pep_sf"/>
</dbReference>
<reference evidence="4 5" key="1">
    <citation type="submission" date="2024-08" db="EMBL/GenBank/DDBJ databases">
        <authorList>
            <person name="Cucini C."/>
            <person name="Frati F."/>
        </authorList>
    </citation>
    <scope>NUCLEOTIDE SEQUENCE [LARGE SCALE GENOMIC DNA]</scope>
</reference>
<evidence type="ECO:0000256" key="2">
    <source>
        <dbReference type="SAM" id="MobiDB-lite"/>
    </source>
</evidence>
<comment type="caution">
    <text evidence="4">The sequence shown here is derived from an EMBL/GenBank/DDBJ whole genome shotgun (WGS) entry which is preliminary data.</text>
</comment>
<dbReference type="Gene3D" id="3.90.70.10">
    <property type="entry name" value="Cysteine proteinases"/>
    <property type="match status" value="1"/>
</dbReference>
<protein>
    <recommendedName>
        <fullName evidence="3">USP domain-containing protein</fullName>
    </recommendedName>
</protein>
<keyword evidence="1" id="KW-0963">Cytoplasm</keyword>
<evidence type="ECO:0000256" key="1">
    <source>
        <dbReference type="ARBA" id="ARBA00022490"/>
    </source>
</evidence>
<keyword evidence="5" id="KW-1185">Reference proteome</keyword>
<dbReference type="PROSITE" id="PS50235">
    <property type="entry name" value="USP_3"/>
    <property type="match status" value="1"/>
</dbReference>
<evidence type="ECO:0000259" key="3">
    <source>
        <dbReference type="PROSITE" id="PS50235"/>
    </source>
</evidence>
<evidence type="ECO:0000313" key="4">
    <source>
        <dbReference type="EMBL" id="CAL8103383.1"/>
    </source>
</evidence>
<feature type="domain" description="USP" evidence="3">
    <location>
        <begin position="488"/>
        <end position="775"/>
    </location>
</feature>
<gene>
    <name evidence="4" type="ORF">ODALV1_LOCUS11434</name>
</gene>
<name>A0ABP1QIH3_9HEXA</name>
<feature type="region of interest" description="Disordered" evidence="2">
    <location>
        <begin position="277"/>
        <end position="307"/>
    </location>
</feature>
<organism evidence="4 5">
    <name type="scientific">Orchesella dallaii</name>
    <dbReference type="NCBI Taxonomy" id="48710"/>
    <lineage>
        <taxon>Eukaryota</taxon>
        <taxon>Metazoa</taxon>
        <taxon>Ecdysozoa</taxon>
        <taxon>Arthropoda</taxon>
        <taxon>Hexapoda</taxon>
        <taxon>Collembola</taxon>
        <taxon>Entomobryomorpha</taxon>
        <taxon>Entomobryoidea</taxon>
        <taxon>Orchesellidae</taxon>
        <taxon>Orchesellinae</taxon>
        <taxon>Orchesella</taxon>
    </lineage>
</organism>
<dbReference type="EMBL" id="CAXLJM020000034">
    <property type="protein sequence ID" value="CAL8103383.1"/>
    <property type="molecule type" value="Genomic_DNA"/>
</dbReference>
<feature type="compositionally biased region" description="Polar residues" evidence="2">
    <location>
        <begin position="286"/>
        <end position="303"/>
    </location>
</feature>
<dbReference type="SUPFAM" id="SSF54001">
    <property type="entry name" value="Cysteine proteinases"/>
    <property type="match status" value="1"/>
</dbReference>
<proteinExistence type="predicted"/>
<accession>A0ABP1QIH3</accession>